<comment type="similarity">
    <text evidence="1">Belongs to the bactofilin family.</text>
</comment>
<dbReference type="KEGG" id="fuv:JR347_04515"/>
<dbReference type="RefSeq" id="WP_205722860.1">
    <property type="nucleotide sequence ID" value="NZ_CP070608.1"/>
</dbReference>
<organism evidence="2 3">
    <name type="scientific">Fulvivirga lutea</name>
    <dbReference type="NCBI Taxonomy" id="2810512"/>
    <lineage>
        <taxon>Bacteria</taxon>
        <taxon>Pseudomonadati</taxon>
        <taxon>Bacteroidota</taxon>
        <taxon>Cytophagia</taxon>
        <taxon>Cytophagales</taxon>
        <taxon>Fulvivirgaceae</taxon>
        <taxon>Fulvivirga</taxon>
    </lineage>
</organism>
<dbReference type="Pfam" id="PF04519">
    <property type="entry name" value="Bactofilin"/>
    <property type="match status" value="1"/>
</dbReference>
<accession>A0A974WLD3</accession>
<dbReference type="EMBL" id="CP070608">
    <property type="protein sequence ID" value="QSE98345.1"/>
    <property type="molecule type" value="Genomic_DNA"/>
</dbReference>
<proteinExistence type="inferred from homology"/>
<dbReference type="Proteomes" id="UP000662783">
    <property type="component" value="Chromosome"/>
</dbReference>
<name>A0A974WLD3_9BACT</name>
<dbReference type="PANTHER" id="PTHR35024:SF4">
    <property type="entry name" value="POLYMER-FORMING CYTOSKELETAL PROTEIN"/>
    <property type="match status" value="1"/>
</dbReference>
<evidence type="ECO:0000313" key="2">
    <source>
        <dbReference type="EMBL" id="QSE98345.1"/>
    </source>
</evidence>
<keyword evidence="3" id="KW-1185">Reference proteome</keyword>
<gene>
    <name evidence="2" type="ORF">JR347_04515</name>
</gene>
<reference evidence="2" key="1">
    <citation type="submission" date="2021-02" db="EMBL/GenBank/DDBJ databases">
        <title>Fulvivirga sp. S481 isolated from sea water.</title>
        <authorList>
            <person name="Bae S.S."/>
            <person name="Baek K."/>
        </authorList>
    </citation>
    <scope>NUCLEOTIDE SEQUENCE</scope>
    <source>
        <strain evidence="2">S481</strain>
    </source>
</reference>
<protein>
    <submittedName>
        <fullName evidence="2">Polymer-forming cytoskeletal protein</fullName>
    </submittedName>
</protein>
<dbReference type="PANTHER" id="PTHR35024">
    <property type="entry name" value="HYPOTHETICAL CYTOSOLIC PROTEIN"/>
    <property type="match status" value="1"/>
</dbReference>
<sequence length="143" mass="15029">MFASKEDHKVAEEISNSSNIIGKGTVLEGDIETFGNIRIEGKIIGNVKTKSKIALGQSSHVEGNILAQNAEVAGEVKGKIEVTDILILKPTAVIHGDIITNKIIVESGATFNGGCKMGTMNKEIKIGDHGQNPALKPQGAKAV</sequence>
<evidence type="ECO:0000256" key="1">
    <source>
        <dbReference type="ARBA" id="ARBA00044755"/>
    </source>
</evidence>
<evidence type="ECO:0000313" key="3">
    <source>
        <dbReference type="Proteomes" id="UP000662783"/>
    </source>
</evidence>
<dbReference type="AlphaFoldDB" id="A0A974WLD3"/>
<dbReference type="InterPro" id="IPR007607">
    <property type="entry name" value="BacA/B"/>
</dbReference>